<dbReference type="RefSeq" id="WP_025352466.1">
    <property type="nucleotide sequence ID" value="NZ_CP006850.1"/>
</dbReference>
<accession>W5TPQ6</accession>
<proteinExistence type="predicted"/>
<dbReference type="InterPro" id="IPR047324">
    <property type="entry name" value="LbH_gamma_CA-like"/>
</dbReference>
<keyword evidence="2" id="KW-1185">Reference proteome</keyword>
<gene>
    <name evidence="1" type="ORF">NONO_c63690</name>
</gene>
<reference evidence="1 2" key="1">
    <citation type="journal article" date="2014" name="Appl. Environ. Microbiol.">
        <title>Insights into the Microbial Degradation of Rubber and Gutta-Percha by Analysis of the Complete Genome of Nocardia nova SH22a.</title>
        <authorList>
            <person name="Luo Q."/>
            <person name="Hiessl S."/>
            <person name="Poehlein A."/>
            <person name="Daniel R."/>
            <person name="Steinbuchel A."/>
        </authorList>
    </citation>
    <scope>NUCLEOTIDE SEQUENCE [LARGE SCALE GENOMIC DNA]</scope>
    <source>
        <strain evidence="1">SH22a</strain>
    </source>
</reference>
<dbReference type="Gene3D" id="2.160.10.10">
    <property type="entry name" value="Hexapeptide repeat proteins"/>
    <property type="match status" value="1"/>
</dbReference>
<dbReference type="PATRIC" id="fig|1415166.3.peg.6546"/>
<name>W5TPQ6_9NOCA</name>
<dbReference type="HOGENOM" id="CLU_064827_4_2_11"/>
<dbReference type="OrthoDB" id="9803036at2"/>
<dbReference type="SUPFAM" id="SSF51161">
    <property type="entry name" value="Trimeric LpxA-like enzymes"/>
    <property type="match status" value="1"/>
</dbReference>
<dbReference type="CDD" id="cd04645">
    <property type="entry name" value="LbH_gamma_CA_like"/>
    <property type="match status" value="1"/>
</dbReference>
<evidence type="ECO:0008006" key="3">
    <source>
        <dbReference type="Google" id="ProtNLM"/>
    </source>
</evidence>
<sequence>MPCYEFEGKRPQVDPAAFVAPTATLIGDVRVEARASIWYGAVLRADLAPIIVRESANVQDNSVIHTAPEVPVEVGPGATIAHGVVLHGASVGAEAMVGNGATVLDLATIGAGAVIAAHSLVSPGTEIPDGMLAVGSPARGKGPVAGTQAAEWVRINPGYYAELGRRHREGITEIDAGTD</sequence>
<dbReference type="PANTHER" id="PTHR13061">
    <property type="entry name" value="DYNACTIN SUBUNIT P25"/>
    <property type="match status" value="1"/>
</dbReference>
<dbReference type="PANTHER" id="PTHR13061:SF29">
    <property type="entry name" value="GAMMA CARBONIC ANHYDRASE-LIKE 1, MITOCHONDRIAL-RELATED"/>
    <property type="match status" value="1"/>
</dbReference>
<dbReference type="eggNOG" id="COG0663">
    <property type="taxonomic scope" value="Bacteria"/>
</dbReference>
<evidence type="ECO:0000313" key="1">
    <source>
        <dbReference type="EMBL" id="AHH21139.1"/>
    </source>
</evidence>
<dbReference type="STRING" id="1415166.NONO_c63690"/>
<protein>
    <recommendedName>
        <fullName evidence="3">Gamma carbonic anhydrase family protein</fullName>
    </recommendedName>
</protein>
<dbReference type="AlphaFoldDB" id="W5TPQ6"/>
<organism evidence="1 2">
    <name type="scientific">Nocardia nova SH22a</name>
    <dbReference type="NCBI Taxonomy" id="1415166"/>
    <lineage>
        <taxon>Bacteria</taxon>
        <taxon>Bacillati</taxon>
        <taxon>Actinomycetota</taxon>
        <taxon>Actinomycetes</taxon>
        <taxon>Mycobacteriales</taxon>
        <taxon>Nocardiaceae</taxon>
        <taxon>Nocardia</taxon>
    </lineage>
</organism>
<dbReference type="InterPro" id="IPR050484">
    <property type="entry name" value="Transf_Hexapept/Carb_Anhydrase"/>
</dbReference>
<dbReference type="EMBL" id="CP006850">
    <property type="protein sequence ID" value="AHH21139.1"/>
    <property type="molecule type" value="Genomic_DNA"/>
</dbReference>
<dbReference type="Proteomes" id="UP000019150">
    <property type="component" value="Chromosome"/>
</dbReference>
<dbReference type="InterPro" id="IPR011004">
    <property type="entry name" value="Trimer_LpxA-like_sf"/>
</dbReference>
<evidence type="ECO:0000313" key="2">
    <source>
        <dbReference type="Proteomes" id="UP000019150"/>
    </source>
</evidence>
<dbReference type="KEGG" id="nno:NONO_c63690"/>